<evidence type="ECO:0000256" key="1">
    <source>
        <dbReference type="ARBA" id="ARBA00007768"/>
    </source>
</evidence>
<dbReference type="EMBL" id="JBHTMP010000034">
    <property type="protein sequence ID" value="MFD1323599.1"/>
    <property type="molecule type" value="Genomic_DNA"/>
</dbReference>
<comment type="caution">
    <text evidence="3">The sequence shown here is derived from an EMBL/GenBank/DDBJ whole genome shotgun (WGS) entry which is preliminary data.</text>
</comment>
<gene>
    <name evidence="2" type="primary">cutC</name>
    <name evidence="3" type="ORF">ACFQ4H_21160</name>
</gene>
<evidence type="ECO:0000256" key="2">
    <source>
        <dbReference type="HAMAP-Rule" id="MF_00795"/>
    </source>
</evidence>
<dbReference type="PANTHER" id="PTHR12598">
    <property type="entry name" value="COPPER HOMEOSTASIS PROTEIN CUTC"/>
    <property type="match status" value="1"/>
</dbReference>
<dbReference type="PANTHER" id="PTHR12598:SF0">
    <property type="entry name" value="COPPER HOMEOSTASIS PROTEIN CUTC HOMOLOG"/>
    <property type="match status" value="1"/>
</dbReference>
<accession>A0ABW3YHF3</accession>
<dbReference type="Gene3D" id="3.20.20.380">
    <property type="entry name" value="Copper homeostasis (CutC) domain"/>
    <property type="match status" value="1"/>
</dbReference>
<comment type="caution">
    <text evidence="2">Once thought to be involved in copper homeostasis, experiments in E.coli have shown this is not the case.</text>
</comment>
<evidence type="ECO:0000313" key="3">
    <source>
        <dbReference type="EMBL" id="MFD1323599.1"/>
    </source>
</evidence>
<dbReference type="Proteomes" id="UP001597260">
    <property type="component" value="Unassembled WGS sequence"/>
</dbReference>
<reference evidence="4" key="1">
    <citation type="journal article" date="2019" name="Int. J. Syst. Evol. Microbiol.">
        <title>The Global Catalogue of Microorganisms (GCM) 10K type strain sequencing project: providing services to taxonomists for standard genome sequencing and annotation.</title>
        <authorList>
            <consortium name="The Broad Institute Genomics Platform"/>
            <consortium name="The Broad Institute Genome Sequencing Center for Infectious Disease"/>
            <person name="Wu L."/>
            <person name="Ma J."/>
        </authorList>
    </citation>
    <scope>NUCLEOTIDE SEQUENCE [LARGE SCALE GENOMIC DNA]</scope>
    <source>
        <strain evidence="4">JCM 31037</strain>
    </source>
</reference>
<organism evidence="3 4">
    <name type="scientific">Micromonospora sonneratiae</name>
    <dbReference type="NCBI Taxonomy" id="1184706"/>
    <lineage>
        <taxon>Bacteria</taxon>
        <taxon>Bacillati</taxon>
        <taxon>Actinomycetota</taxon>
        <taxon>Actinomycetes</taxon>
        <taxon>Micromonosporales</taxon>
        <taxon>Micromonosporaceae</taxon>
        <taxon>Micromonospora</taxon>
    </lineage>
</organism>
<comment type="similarity">
    <text evidence="1 2">Belongs to the CutC family.</text>
</comment>
<dbReference type="InterPro" id="IPR005627">
    <property type="entry name" value="CutC-like"/>
</dbReference>
<name>A0ABW3YHF3_9ACTN</name>
<keyword evidence="4" id="KW-1185">Reference proteome</keyword>
<comment type="subcellular location">
    <subcellularLocation>
        <location evidence="2">Cytoplasm</location>
    </subcellularLocation>
</comment>
<proteinExistence type="inferred from homology"/>
<dbReference type="Pfam" id="PF03932">
    <property type="entry name" value="CutC"/>
    <property type="match status" value="1"/>
</dbReference>
<protein>
    <recommendedName>
        <fullName evidence="2">PF03932 family protein CutC</fullName>
    </recommendedName>
</protein>
<dbReference type="InterPro" id="IPR036822">
    <property type="entry name" value="CutC-like_dom_sf"/>
</dbReference>
<keyword evidence="2" id="KW-0963">Cytoplasm</keyword>
<sequence length="237" mass="24648">MSSTDRTIVEICVSDVPTALVAEAAGADRVELCADLGQGGTTPSLGTVEVALRTLHRVGVRVMVRPRGGNFRVSEIEKQVMLADIEAIHGLPNPHGLAVGVVVGALTADGGLDLTVLRHLIEAAGPLPVTVHKAFDEVGDQLEAIEEIIGLGADAVLTSGAAPTALAGAARIAALRQRAGDRLRVIAAGDIRSHNVQRVLAETGAREVHLRAPVRCGGREATDGYQVRRVVAAVRGR</sequence>
<evidence type="ECO:0000313" key="4">
    <source>
        <dbReference type="Proteomes" id="UP001597260"/>
    </source>
</evidence>
<dbReference type="HAMAP" id="MF_00795">
    <property type="entry name" value="CutC"/>
    <property type="match status" value="1"/>
</dbReference>
<dbReference type="SUPFAM" id="SSF110395">
    <property type="entry name" value="CutC-like"/>
    <property type="match status" value="1"/>
</dbReference>
<dbReference type="RefSeq" id="WP_377572898.1">
    <property type="nucleotide sequence ID" value="NZ_JBHTMP010000034.1"/>
</dbReference>